<evidence type="ECO:0000313" key="2">
    <source>
        <dbReference type="Proteomes" id="UP001177021"/>
    </source>
</evidence>
<organism evidence="1 2">
    <name type="scientific">Trifolium pratense</name>
    <name type="common">Red clover</name>
    <dbReference type="NCBI Taxonomy" id="57577"/>
    <lineage>
        <taxon>Eukaryota</taxon>
        <taxon>Viridiplantae</taxon>
        <taxon>Streptophyta</taxon>
        <taxon>Embryophyta</taxon>
        <taxon>Tracheophyta</taxon>
        <taxon>Spermatophyta</taxon>
        <taxon>Magnoliopsida</taxon>
        <taxon>eudicotyledons</taxon>
        <taxon>Gunneridae</taxon>
        <taxon>Pentapetalae</taxon>
        <taxon>rosids</taxon>
        <taxon>fabids</taxon>
        <taxon>Fabales</taxon>
        <taxon>Fabaceae</taxon>
        <taxon>Papilionoideae</taxon>
        <taxon>50 kb inversion clade</taxon>
        <taxon>NPAAA clade</taxon>
        <taxon>Hologalegina</taxon>
        <taxon>IRL clade</taxon>
        <taxon>Trifolieae</taxon>
        <taxon>Trifolium</taxon>
    </lineage>
</organism>
<proteinExistence type="predicted"/>
<dbReference type="Proteomes" id="UP001177021">
    <property type="component" value="Unassembled WGS sequence"/>
</dbReference>
<sequence>MQQRKSTLGRPSGTDGSDYSYRMVVDSRYQLVAKGKKRLSVLFIVEALFLLIGVIFAFLPGTKEDTPNTVAVSSVIASVVLLIIADIGRRRSRSSLLRLYAVLSFLANLLFAASLANQYSLLKVIHYLSNRGTSNVDFPSLQAGLLVYILTLSLFKILTIKAVTFLLFNMTPPKKAS</sequence>
<dbReference type="EMBL" id="CASHSV030000206">
    <property type="protein sequence ID" value="CAJ2655265.1"/>
    <property type="molecule type" value="Genomic_DNA"/>
</dbReference>
<gene>
    <name evidence="1" type="ORF">MILVUS5_LOCUS22233</name>
</gene>
<accession>A0ACB0KEI5</accession>
<comment type="caution">
    <text evidence="1">The sequence shown here is derived from an EMBL/GenBank/DDBJ whole genome shotgun (WGS) entry which is preliminary data.</text>
</comment>
<evidence type="ECO:0000313" key="1">
    <source>
        <dbReference type="EMBL" id="CAJ2655265.1"/>
    </source>
</evidence>
<protein>
    <submittedName>
        <fullName evidence="1">Uncharacterized protein</fullName>
    </submittedName>
</protein>
<reference evidence="1" key="1">
    <citation type="submission" date="2023-10" db="EMBL/GenBank/DDBJ databases">
        <authorList>
            <person name="Rodriguez Cubillos JULIANA M."/>
            <person name="De Vega J."/>
        </authorList>
    </citation>
    <scope>NUCLEOTIDE SEQUENCE</scope>
</reference>
<name>A0ACB0KEI5_TRIPR</name>
<keyword evidence="2" id="KW-1185">Reference proteome</keyword>